<name>A0A1J4TDI5_9BACT</name>
<dbReference type="Pfam" id="PF04519">
    <property type="entry name" value="Bactofilin"/>
    <property type="match status" value="1"/>
</dbReference>
<dbReference type="Proteomes" id="UP000182860">
    <property type="component" value="Unassembled WGS sequence"/>
</dbReference>
<evidence type="ECO:0000256" key="1">
    <source>
        <dbReference type="ARBA" id="ARBA00044755"/>
    </source>
</evidence>
<proteinExistence type="inferred from homology"/>
<evidence type="ECO:0008006" key="4">
    <source>
        <dbReference type="Google" id="ProtNLM"/>
    </source>
</evidence>
<sequence length="129" mass="13783">MFKKDLKPESFKDVETIIGESIKVKGNFNGNGNIIIDGFLEGSLKTKGNVFIGPKAKISGSVEAQEIIINGEISGNLSVKDYLAIGETAKISGDIECGRISVDTGAIINGKCQMGKYSPVEKDIETDNK</sequence>
<organism evidence="2 3">
    <name type="scientific">Candidatus Falkowbacteria bacterium CG1_02_41_21</name>
    <dbReference type="NCBI Taxonomy" id="1805147"/>
    <lineage>
        <taxon>Bacteria</taxon>
        <taxon>Candidatus Falkowiibacteriota</taxon>
    </lineage>
</organism>
<dbReference type="PANTHER" id="PTHR35024">
    <property type="entry name" value="HYPOTHETICAL CYTOSOLIC PROTEIN"/>
    <property type="match status" value="1"/>
</dbReference>
<dbReference type="EMBL" id="MNUV01000011">
    <property type="protein sequence ID" value="OIO08255.1"/>
    <property type="molecule type" value="Genomic_DNA"/>
</dbReference>
<dbReference type="AlphaFoldDB" id="A0A1J4TDI5"/>
<evidence type="ECO:0000313" key="2">
    <source>
        <dbReference type="EMBL" id="OIO08255.1"/>
    </source>
</evidence>
<accession>A0A1J4TDI5</accession>
<evidence type="ECO:0000313" key="3">
    <source>
        <dbReference type="Proteomes" id="UP000182860"/>
    </source>
</evidence>
<dbReference type="PANTHER" id="PTHR35024:SF4">
    <property type="entry name" value="POLYMER-FORMING CYTOSKELETAL PROTEIN"/>
    <property type="match status" value="1"/>
</dbReference>
<comment type="caution">
    <text evidence="2">The sequence shown here is derived from an EMBL/GenBank/DDBJ whole genome shotgun (WGS) entry which is preliminary data.</text>
</comment>
<protein>
    <recommendedName>
        <fullName evidence="4">Cell shape determination protein CcmA</fullName>
    </recommendedName>
</protein>
<dbReference type="InterPro" id="IPR007607">
    <property type="entry name" value="BacA/B"/>
</dbReference>
<reference evidence="2 3" key="1">
    <citation type="journal article" date="2016" name="Environ. Microbiol.">
        <title>Genomic resolution of a cold subsurface aquifer community provides metabolic insights for novel microbes adapted to high CO concentrations.</title>
        <authorList>
            <person name="Probst A.J."/>
            <person name="Castelle C.J."/>
            <person name="Singh A."/>
            <person name="Brown C.T."/>
            <person name="Anantharaman K."/>
            <person name="Sharon I."/>
            <person name="Hug L.A."/>
            <person name="Burstein D."/>
            <person name="Emerson J.B."/>
            <person name="Thomas B.C."/>
            <person name="Banfield J.F."/>
        </authorList>
    </citation>
    <scope>NUCLEOTIDE SEQUENCE [LARGE SCALE GENOMIC DNA]</scope>
    <source>
        <strain evidence="2">CG1_02_41_21</strain>
    </source>
</reference>
<comment type="similarity">
    <text evidence="1">Belongs to the bactofilin family.</text>
</comment>
<gene>
    <name evidence="2" type="ORF">AUJ35_00635</name>
</gene>